<dbReference type="InterPro" id="IPR050237">
    <property type="entry name" value="ATP-dep_AMP-bd_enzyme"/>
</dbReference>
<dbReference type="Gene3D" id="3.30.300.30">
    <property type="match status" value="1"/>
</dbReference>
<dbReference type="SUPFAM" id="SSF56801">
    <property type="entry name" value="Acetyl-CoA synthetase-like"/>
    <property type="match status" value="1"/>
</dbReference>
<dbReference type="InterPro" id="IPR042099">
    <property type="entry name" value="ANL_N_sf"/>
</dbReference>
<proteinExistence type="predicted"/>
<dbReference type="InterPro" id="IPR045851">
    <property type="entry name" value="AMP-bd_C_sf"/>
</dbReference>
<dbReference type="Gene3D" id="3.40.50.12780">
    <property type="entry name" value="N-terminal domain of ligase-like"/>
    <property type="match status" value="1"/>
</dbReference>
<evidence type="ECO:0000259" key="2">
    <source>
        <dbReference type="Pfam" id="PF13193"/>
    </source>
</evidence>
<dbReference type="PANTHER" id="PTHR43767">
    <property type="entry name" value="LONG-CHAIN-FATTY-ACID--COA LIGASE"/>
    <property type="match status" value="1"/>
</dbReference>
<dbReference type="CDD" id="cd05924">
    <property type="entry name" value="FACL_like_5"/>
    <property type="match status" value="1"/>
</dbReference>
<dbReference type="Proteomes" id="UP000316639">
    <property type="component" value="Unassembled WGS sequence"/>
</dbReference>
<dbReference type="PROSITE" id="PS00455">
    <property type="entry name" value="AMP_BINDING"/>
    <property type="match status" value="1"/>
</dbReference>
<gene>
    <name evidence="3" type="ORF">FKR81_00560</name>
</gene>
<keyword evidence="4" id="KW-1185">Reference proteome</keyword>
<reference evidence="3 4" key="1">
    <citation type="submission" date="2019-07" db="EMBL/GenBank/DDBJ databases">
        <title>Lentzea xizangensis sp. nov., isolated from Qinghai-Tibetan Plateau Soils.</title>
        <authorList>
            <person name="Huang J."/>
        </authorList>
    </citation>
    <scope>NUCLEOTIDE SEQUENCE [LARGE SCALE GENOMIC DNA]</scope>
    <source>
        <strain evidence="3 4">FXJ1.1311</strain>
    </source>
</reference>
<dbReference type="NCBIfam" id="NF005863">
    <property type="entry name" value="PRK07798.1"/>
    <property type="match status" value="1"/>
</dbReference>
<dbReference type="OrthoDB" id="3443462at2"/>
<organism evidence="3 4">
    <name type="scientific">Lentzea tibetensis</name>
    <dbReference type="NCBI Taxonomy" id="2591470"/>
    <lineage>
        <taxon>Bacteria</taxon>
        <taxon>Bacillati</taxon>
        <taxon>Actinomycetota</taxon>
        <taxon>Actinomycetes</taxon>
        <taxon>Pseudonocardiales</taxon>
        <taxon>Pseudonocardiaceae</taxon>
        <taxon>Lentzea</taxon>
    </lineage>
</organism>
<feature type="domain" description="AMP-binding enzyme C-terminal" evidence="2">
    <location>
        <begin position="439"/>
        <end position="514"/>
    </location>
</feature>
<name>A0A563F2X8_9PSEU</name>
<evidence type="ECO:0000313" key="4">
    <source>
        <dbReference type="Proteomes" id="UP000316639"/>
    </source>
</evidence>
<sequence length="534" mass="58720">MALNVADLVEHAVDTVPDRVALVCGDRRSTYAQLDERANRLAHHLGMLGVGEGSHVGLYARNSIELVEAMLAVYKLRAVAINVNYRYTKNELQYLFTESDIVALVHERRYADLVAEVLPTAPNLRHVVVIDDESDTEFAGVAYETALAEASPERDFGPRSADDLYILYTGGTTGMPKGVMWRHEDVWRTLGGGIDFVTGEHLTDEWQQAKAGKDYGMVRLCMPPLIHGAAQWAVLGALFSGSTIVLVPKFDPADIWRAIEREKVQVGVIVGDAMGRPLIEEFQRGEYDASSLFIINSSAALFSHTVKEQYHTHLPHVTLLESIGSSETGSTGIGAVPKEIVKTDGTRVKLNDDTIVIDDDGRPLQPEPGVVGRLARGGNIPLGYYKDPEKTARMFLEIDGKRYTVPGDYARFEEDGTITLLGRGNTCVNTGGEKVFPEEVEAALKSHPDVFDALVIGIPDDLLGQRVGALVQPRPGTTPQLSELDTHVRDVIAGYKVPRSLWLVDEIGRLPSGKPDYQWAKRYVEEQARADQPV</sequence>
<dbReference type="InterPro" id="IPR020845">
    <property type="entry name" value="AMP-binding_CS"/>
</dbReference>
<dbReference type="RefSeq" id="WP_146348881.1">
    <property type="nucleotide sequence ID" value="NZ_VOBR01000001.1"/>
</dbReference>
<evidence type="ECO:0000313" key="3">
    <source>
        <dbReference type="EMBL" id="TWP54098.1"/>
    </source>
</evidence>
<dbReference type="PANTHER" id="PTHR43767:SF1">
    <property type="entry name" value="NONRIBOSOMAL PEPTIDE SYNTHASE PES1 (EUROFUNG)-RELATED"/>
    <property type="match status" value="1"/>
</dbReference>
<dbReference type="InterPro" id="IPR025110">
    <property type="entry name" value="AMP-bd_C"/>
</dbReference>
<evidence type="ECO:0000259" key="1">
    <source>
        <dbReference type="Pfam" id="PF00501"/>
    </source>
</evidence>
<dbReference type="AlphaFoldDB" id="A0A563F2X8"/>
<dbReference type="Pfam" id="PF13193">
    <property type="entry name" value="AMP-binding_C"/>
    <property type="match status" value="1"/>
</dbReference>
<comment type="caution">
    <text evidence="3">The sequence shown here is derived from an EMBL/GenBank/DDBJ whole genome shotgun (WGS) entry which is preliminary data.</text>
</comment>
<feature type="domain" description="AMP-dependent synthetase/ligase" evidence="1">
    <location>
        <begin position="10"/>
        <end position="385"/>
    </location>
</feature>
<dbReference type="EMBL" id="VOBR01000001">
    <property type="protein sequence ID" value="TWP54098.1"/>
    <property type="molecule type" value="Genomic_DNA"/>
</dbReference>
<accession>A0A563F2X8</accession>
<dbReference type="Pfam" id="PF00501">
    <property type="entry name" value="AMP-binding"/>
    <property type="match status" value="1"/>
</dbReference>
<dbReference type="InterPro" id="IPR000873">
    <property type="entry name" value="AMP-dep_synth/lig_dom"/>
</dbReference>
<dbReference type="GO" id="GO:0016878">
    <property type="term" value="F:acid-thiol ligase activity"/>
    <property type="evidence" value="ECO:0007669"/>
    <property type="project" value="UniProtKB-ARBA"/>
</dbReference>
<protein>
    <submittedName>
        <fullName evidence="3">Acyl-CoA synthetase</fullName>
    </submittedName>
</protein>